<feature type="non-terminal residue" evidence="1">
    <location>
        <position position="103"/>
    </location>
</feature>
<protein>
    <submittedName>
        <fullName evidence="1">Uncharacterized protein</fullName>
    </submittedName>
</protein>
<dbReference type="AlphaFoldDB" id="X1DXM7"/>
<evidence type="ECO:0000313" key="1">
    <source>
        <dbReference type="EMBL" id="GAH09684.1"/>
    </source>
</evidence>
<sequence>MPPGVLIYDTLAAGEVNTSIDMDVSTTSTEGTMVVNLRVASMGDPGLRDSINLYTQVGSGIEEEYDIIIAKSQFPMLHIYPNPFYKTTKIMFEFGQENNIVDL</sequence>
<proteinExistence type="predicted"/>
<reference evidence="1" key="1">
    <citation type="journal article" date="2014" name="Front. Microbiol.">
        <title>High frequency of phylogenetically diverse reductive dehalogenase-homologous genes in deep subseafloor sedimentary metagenomes.</title>
        <authorList>
            <person name="Kawai M."/>
            <person name="Futagami T."/>
            <person name="Toyoda A."/>
            <person name="Takaki Y."/>
            <person name="Nishi S."/>
            <person name="Hori S."/>
            <person name="Arai W."/>
            <person name="Tsubouchi T."/>
            <person name="Morono Y."/>
            <person name="Uchiyama I."/>
            <person name="Ito T."/>
            <person name="Fujiyama A."/>
            <person name="Inagaki F."/>
            <person name="Takami H."/>
        </authorList>
    </citation>
    <scope>NUCLEOTIDE SEQUENCE</scope>
    <source>
        <strain evidence="1">Expedition CK06-06</strain>
    </source>
</reference>
<gene>
    <name evidence="1" type="ORF">S01H4_53968</name>
</gene>
<organism evidence="1">
    <name type="scientific">marine sediment metagenome</name>
    <dbReference type="NCBI Taxonomy" id="412755"/>
    <lineage>
        <taxon>unclassified sequences</taxon>
        <taxon>metagenomes</taxon>
        <taxon>ecological metagenomes</taxon>
    </lineage>
</organism>
<comment type="caution">
    <text evidence="1">The sequence shown here is derived from an EMBL/GenBank/DDBJ whole genome shotgun (WGS) entry which is preliminary data.</text>
</comment>
<dbReference type="EMBL" id="BART01031006">
    <property type="protein sequence ID" value="GAH09684.1"/>
    <property type="molecule type" value="Genomic_DNA"/>
</dbReference>
<accession>X1DXM7</accession>
<name>X1DXM7_9ZZZZ</name>